<dbReference type="PANTHER" id="PTHR30576:SF4">
    <property type="entry name" value="UNDECAPRENYL-PHOSPHATE GALACTOSE PHOSPHOTRANSFERASE"/>
    <property type="match status" value="1"/>
</dbReference>
<dbReference type="EMBL" id="LBWA01000014">
    <property type="protein sequence ID" value="KKQ97291.1"/>
    <property type="molecule type" value="Genomic_DNA"/>
</dbReference>
<evidence type="ECO:0000256" key="4">
    <source>
        <dbReference type="ARBA" id="ARBA00022679"/>
    </source>
</evidence>
<keyword evidence="5" id="KW-0812">Transmembrane</keyword>
<evidence type="ECO:0000259" key="8">
    <source>
        <dbReference type="Pfam" id="PF02397"/>
    </source>
</evidence>
<feature type="domain" description="Bacterial sugar transferase" evidence="8">
    <location>
        <begin position="49"/>
        <end position="243"/>
    </location>
</feature>
<organism evidence="9 10">
    <name type="scientific">Candidatus Woesebacteria bacterium GW2011_GWA1_39_12</name>
    <dbReference type="NCBI Taxonomy" id="1618549"/>
    <lineage>
        <taxon>Bacteria</taxon>
        <taxon>Candidatus Woeseibacteriota</taxon>
    </lineage>
</organism>
<dbReference type="AlphaFoldDB" id="A0A0G0Q6K2"/>
<evidence type="ECO:0000256" key="2">
    <source>
        <dbReference type="ARBA" id="ARBA00006464"/>
    </source>
</evidence>
<dbReference type="GO" id="GO:0005886">
    <property type="term" value="C:plasma membrane"/>
    <property type="evidence" value="ECO:0007669"/>
    <property type="project" value="UniProtKB-SubCell"/>
</dbReference>
<evidence type="ECO:0000256" key="7">
    <source>
        <dbReference type="ARBA" id="ARBA00023136"/>
    </source>
</evidence>
<evidence type="ECO:0000256" key="3">
    <source>
        <dbReference type="ARBA" id="ARBA00022475"/>
    </source>
</evidence>
<keyword evidence="6" id="KW-1133">Transmembrane helix</keyword>
<proteinExistence type="inferred from homology"/>
<comment type="subcellular location">
    <subcellularLocation>
        <location evidence="1">Cell membrane</location>
    </subcellularLocation>
</comment>
<evidence type="ECO:0000256" key="5">
    <source>
        <dbReference type="ARBA" id="ARBA00022692"/>
    </source>
</evidence>
<dbReference type="GO" id="GO:0016780">
    <property type="term" value="F:phosphotransferase activity, for other substituted phosphate groups"/>
    <property type="evidence" value="ECO:0007669"/>
    <property type="project" value="TreeGrafter"/>
</dbReference>
<evidence type="ECO:0000256" key="6">
    <source>
        <dbReference type="ARBA" id="ARBA00022989"/>
    </source>
</evidence>
<keyword evidence="7" id="KW-0472">Membrane</keyword>
<dbReference type="Pfam" id="PF02397">
    <property type="entry name" value="Bac_transf"/>
    <property type="match status" value="1"/>
</dbReference>
<sequence length="248" mass="28055">MANPEVLSNPISHLDQIDGYLRRGDTEIARILNNMCPPKGDKYINSDWKKALDYAIGVPSSVLATPFIIGLATAKLIEDGSEPFFVHMRASKIGDYAINDLPVWKIRCMKPNSDKGSRVNSDIAGGLTPDNDPRNTALGSFMRKFQLEELPQLYQVVLGKMSFFGIRAIPLDEARELENKWSSERYRRWVEAYNSGKTGVSGLSQTIGSPLKWVQDNYHLDMFYYENASLGLDMYLIWRTAIRLAKIK</sequence>
<gene>
    <name evidence="9" type="ORF">UT23_C0014G0027</name>
</gene>
<comment type="similarity">
    <text evidence="2">Belongs to the bacterial sugar transferase family.</text>
</comment>
<evidence type="ECO:0000256" key="1">
    <source>
        <dbReference type="ARBA" id="ARBA00004236"/>
    </source>
</evidence>
<dbReference type="PANTHER" id="PTHR30576">
    <property type="entry name" value="COLANIC BIOSYNTHESIS UDP-GLUCOSE LIPID CARRIER TRANSFERASE"/>
    <property type="match status" value="1"/>
</dbReference>
<accession>A0A0G0Q6K2</accession>
<protein>
    <recommendedName>
        <fullName evidence="8">Bacterial sugar transferase domain-containing protein</fullName>
    </recommendedName>
</protein>
<dbReference type="Proteomes" id="UP000034325">
    <property type="component" value="Unassembled WGS sequence"/>
</dbReference>
<reference evidence="9 10" key="1">
    <citation type="journal article" date="2015" name="Nature">
        <title>rRNA introns, odd ribosomes, and small enigmatic genomes across a large radiation of phyla.</title>
        <authorList>
            <person name="Brown C.T."/>
            <person name="Hug L.A."/>
            <person name="Thomas B.C."/>
            <person name="Sharon I."/>
            <person name="Castelle C.J."/>
            <person name="Singh A."/>
            <person name="Wilkins M.J."/>
            <person name="Williams K.H."/>
            <person name="Banfield J.F."/>
        </authorList>
    </citation>
    <scope>NUCLEOTIDE SEQUENCE [LARGE SCALE GENOMIC DNA]</scope>
</reference>
<dbReference type="InterPro" id="IPR003362">
    <property type="entry name" value="Bact_transf"/>
</dbReference>
<keyword evidence="3" id="KW-1003">Cell membrane</keyword>
<name>A0A0G0Q6K2_9BACT</name>
<keyword evidence="4" id="KW-0808">Transferase</keyword>
<evidence type="ECO:0000313" key="10">
    <source>
        <dbReference type="Proteomes" id="UP000034325"/>
    </source>
</evidence>
<comment type="caution">
    <text evidence="9">The sequence shown here is derived from an EMBL/GenBank/DDBJ whole genome shotgun (WGS) entry which is preliminary data.</text>
</comment>
<evidence type="ECO:0000313" key="9">
    <source>
        <dbReference type="EMBL" id="KKQ97291.1"/>
    </source>
</evidence>